<dbReference type="InterPro" id="IPR016024">
    <property type="entry name" value="ARM-type_fold"/>
</dbReference>
<dbReference type="SUPFAM" id="SSF48371">
    <property type="entry name" value="ARM repeat"/>
    <property type="match status" value="1"/>
</dbReference>
<dbReference type="Gene3D" id="1.25.10.10">
    <property type="entry name" value="Leucine-rich Repeat Variant"/>
    <property type="match status" value="1"/>
</dbReference>
<dbReference type="AlphaFoldDB" id="A0A0A1Z679"/>
<sequence>MISKWLFSGAVLLEAGSWASLWLDAPQVHQLLVFTFSHGLACLMLCGAVWLLLPARYRAPLPWSPLFIFSLAFFVPVIGTLGVVASIFPALYLPRKRDQQAWQSVGIPGLPFRAQAQTRTPIFADGGLQDVLRHAPNPDQRLAALLATRRMPGKDAVPILKLALGDPSDDVRLLAYSMLDKQESDINLHIQMALEQLAGVSPRTAGPVHSMLARWYWELAYLGLAQGSVLEHVLNQASEHAEQGLAAGEGGELLLLAGRIALERGENERAEALLHEAERNGLGAAQLLPFHAELAFEAGRYHEIPGLLASLPEKTRQRPPFAELVRSWNES</sequence>
<dbReference type="Proteomes" id="UP000030060">
    <property type="component" value="Unassembled WGS sequence"/>
</dbReference>
<name>A0A0A1Z679_PSEFL</name>
<keyword evidence="1" id="KW-0472">Membrane</keyword>
<dbReference type="InterPro" id="IPR011989">
    <property type="entry name" value="ARM-like"/>
</dbReference>
<keyword evidence="1" id="KW-0812">Transmembrane</keyword>
<evidence type="ECO:0000313" key="2">
    <source>
        <dbReference type="EMBL" id="KGE69723.1"/>
    </source>
</evidence>
<evidence type="ECO:0000313" key="3">
    <source>
        <dbReference type="Proteomes" id="UP000030060"/>
    </source>
</evidence>
<comment type="caution">
    <text evidence="2">The sequence shown here is derived from an EMBL/GenBank/DDBJ whole genome shotgun (WGS) entry which is preliminary data.</text>
</comment>
<organism evidence="2 3">
    <name type="scientific">Pseudomonas fluorescens LMG 5329</name>
    <dbReference type="NCBI Taxonomy" id="1324332"/>
    <lineage>
        <taxon>Bacteria</taxon>
        <taxon>Pseudomonadati</taxon>
        <taxon>Pseudomonadota</taxon>
        <taxon>Gammaproteobacteria</taxon>
        <taxon>Pseudomonadales</taxon>
        <taxon>Pseudomonadaceae</taxon>
        <taxon>Pseudomonas</taxon>
    </lineage>
</organism>
<gene>
    <name evidence="2" type="ORF">K814_0101220</name>
</gene>
<accession>A0A0A1Z679</accession>
<keyword evidence="1" id="KW-1133">Transmembrane helix</keyword>
<dbReference type="OrthoDB" id="5393896at2"/>
<reference evidence="2 3" key="1">
    <citation type="journal article" date="2013" name="Genome Announc.">
        <title>Draft Genome Sequence of Pseudomonas fluorescens LMG 5329, a White Line-Inducing Principle-Producing Bioindicator for the Mushroom Pathogen Pseudomonas tolaasii.</title>
        <authorList>
            <person name="Ghequire M.G."/>
            <person name="Rokni-Zadeh H."/>
            <person name="Zarrineh P."/>
            <person name="De Mot R."/>
        </authorList>
    </citation>
    <scope>NUCLEOTIDE SEQUENCE [LARGE SCALE GENOMIC DNA]</scope>
    <source>
        <strain evidence="2 3">LMG 5329</strain>
    </source>
</reference>
<evidence type="ECO:0000256" key="1">
    <source>
        <dbReference type="SAM" id="Phobius"/>
    </source>
</evidence>
<proteinExistence type="predicted"/>
<feature type="transmembrane region" description="Helical" evidence="1">
    <location>
        <begin position="29"/>
        <end position="53"/>
    </location>
</feature>
<dbReference type="EMBL" id="ASGY01000013">
    <property type="protein sequence ID" value="KGE69723.1"/>
    <property type="molecule type" value="Genomic_DNA"/>
</dbReference>
<dbReference type="RefSeq" id="WP_038842100.1">
    <property type="nucleotide sequence ID" value="NZ_ASGY01000013.1"/>
</dbReference>
<feature type="transmembrane region" description="Helical" evidence="1">
    <location>
        <begin position="65"/>
        <end position="93"/>
    </location>
</feature>
<protein>
    <submittedName>
        <fullName evidence="2">Transporter</fullName>
    </submittedName>
</protein>